<reference evidence="1 2" key="1">
    <citation type="journal article" date="2023" name="Science">
        <title>Complex scaffold remodeling in plant triterpene biosynthesis.</title>
        <authorList>
            <person name="De La Pena R."/>
            <person name="Hodgson H."/>
            <person name="Liu J.C."/>
            <person name="Stephenson M.J."/>
            <person name="Martin A.C."/>
            <person name="Owen C."/>
            <person name="Harkess A."/>
            <person name="Leebens-Mack J."/>
            <person name="Jimenez L.E."/>
            <person name="Osbourn A."/>
            <person name="Sattely E.S."/>
        </authorList>
    </citation>
    <scope>NUCLEOTIDE SEQUENCE [LARGE SCALE GENOMIC DNA]</scope>
    <source>
        <strain evidence="2">cv. JPN11</strain>
        <tissue evidence="1">Leaf</tissue>
    </source>
</reference>
<dbReference type="Proteomes" id="UP001164539">
    <property type="component" value="Chromosome 4"/>
</dbReference>
<evidence type="ECO:0000313" key="2">
    <source>
        <dbReference type="Proteomes" id="UP001164539"/>
    </source>
</evidence>
<keyword evidence="2" id="KW-1185">Reference proteome</keyword>
<gene>
    <name evidence="1" type="ORF">OWV82_007636</name>
</gene>
<accession>A0ACC1YAW1</accession>
<comment type="caution">
    <text evidence="1">The sequence shown here is derived from an EMBL/GenBank/DDBJ whole genome shotgun (WGS) entry which is preliminary data.</text>
</comment>
<evidence type="ECO:0000313" key="1">
    <source>
        <dbReference type="EMBL" id="KAJ4719700.1"/>
    </source>
</evidence>
<organism evidence="1 2">
    <name type="scientific">Melia azedarach</name>
    <name type="common">Chinaberry tree</name>
    <dbReference type="NCBI Taxonomy" id="155640"/>
    <lineage>
        <taxon>Eukaryota</taxon>
        <taxon>Viridiplantae</taxon>
        <taxon>Streptophyta</taxon>
        <taxon>Embryophyta</taxon>
        <taxon>Tracheophyta</taxon>
        <taxon>Spermatophyta</taxon>
        <taxon>Magnoliopsida</taxon>
        <taxon>eudicotyledons</taxon>
        <taxon>Gunneridae</taxon>
        <taxon>Pentapetalae</taxon>
        <taxon>rosids</taxon>
        <taxon>malvids</taxon>
        <taxon>Sapindales</taxon>
        <taxon>Meliaceae</taxon>
        <taxon>Melia</taxon>
    </lineage>
</organism>
<dbReference type="EMBL" id="CM051397">
    <property type="protein sequence ID" value="KAJ4719700.1"/>
    <property type="molecule type" value="Genomic_DNA"/>
</dbReference>
<protein>
    <submittedName>
        <fullName evidence="1">Sigma factor binding protein 1, chloroplastic-like</fullName>
    </submittedName>
</protein>
<sequence>MGRFGQQFDLQNPNKTPKGNAKTKKNPIKVTYISTPMKVKASSASEFRAIVQELTGKNSDVGDYNNNNSSDDSFTTVIPDLPEDDAAKHVIVNREVDDQLTRISTNTTADAYNLLGDHAFSGHLSSFELDERLFWRDFSAESSSFGFQSPCVSLYD</sequence>
<name>A0ACC1YAW1_MELAZ</name>
<proteinExistence type="predicted"/>